<dbReference type="InterPro" id="IPR009057">
    <property type="entry name" value="Homeodomain-like_sf"/>
</dbReference>
<comment type="caution">
    <text evidence="3">The sequence shown here is derived from an EMBL/GenBank/DDBJ whole genome shotgun (WGS) entry which is preliminary data.</text>
</comment>
<proteinExistence type="predicted"/>
<dbReference type="GO" id="GO:0003677">
    <property type="term" value="F:DNA binding"/>
    <property type="evidence" value="ECO:0007669"/>
    <property type="project" value="InterPro"/>
</dbReference>
<evidence type="ECO:0000313" key="4">
    <source>
        <dbReference type="Proteomes" id="UP000324222"/>
    </source>
</evidence>
<gene>
    <name evidence="3" type="ORF">E2C01_077269</name>
</gene>
<dbReference type="Pfam" id="PF02796">
    <property type="entry name" value="HTH_7"/>
    <property type="match status" value="1"/>
</dbReference>
<keyword evidence="4" id="KW-1185">Reference proteome</keyword>
<comment type="subcellular location">
    <subcellularLocation>
        <location evidence="1">Nucleus</location>
    </subcellularLocation>
</comment>
<dbReference type="EMBL" id="VSRR010060211">
    <property type="protein sequence ID" value="MPC82594.1"/>
    <property type="molecule type" value="Genomic_DNA"/>
</dbReference>
<evidence type="ECO:0000256" key="1">
    <source>
        <dbReference type="ARBA" id="ARBA00004123"/>
    </source>
</evidence>
<evidence type="ECO:0000259" key="2">
    <source>
        <dbReference type="Pfam" id="PF02796"/>
    </source>
</evidence>
<name>A0A5B7IQX7_PORTR</name>
<dbReference type="Gene3D" id="1.10.10.10">
    <property type="entry name" value="Winged helix-like DNA-binding domain superfamily/Winged helix DNA-binding domain"/>
    <property type="match status" value="1"/>
</dbReference>
<accession>A0A5B7IQX7</accession>
<reference evidence="3 4" key="1">
    <citation type="submission" date="2019-05" db="EMBL/GenBank/DDBJ databases">
        <title>Another draft genome of Portunus trituberculatus and its Hox gene families provides insights of decapod evolution.</title>
        <authorList>
            <person name="Jeong J.-H."/>
            <person name="Song I."/>
            <person name="Kim S."/>
            <person name="Choi T."/>
            <person name="Kim D."/>
            <person name="Ryu S."/>
            <person name="Kim W."/>
        </authorList>
    </citation>
    <scope>NUCLEOTIDE SEQUENCE [LARGE SCALE GENOMIC DNA]</scope>
    <source>
        <tissue evidence="3">Muscle</tissue>
    </source>
</reference>
<dbReference type="GO" id="GO:0000150">
    <property type="term" value="F:DNA strand exchange activity"/>
    <property type="evidence" value="ECO:0007669"/>
    <property type="project" value="InterPro"/>
</dbReference>
<feature type="domain" description="Resolvase HTH" evidence="2">
    <location>
        <begin position="2"/>
        <end position="39"/>
    </location>
</feature>
<dbReference type="GO" id="GO:0005634">
    <property type="term" value="C:nucleus"/>
    <property type="evidence" value="ECO:0007669"/>
    <property type="project" value="UniProtKB-SubCell"/>
</dbReference>
<protein>
    <recommendedName>
        <fullName evidence="2">Resolvase HTH domain-containing protein</fullName>
    </recommendedName>
</protein>
<dbReference type="InterPro" id="IPR006120">
    <property type="entry name" value="Resolvase_HTH_dom"/>
</dbReference>
<organism evidence="3 4">
    <name type="scientific">Portunus trituberculatus</name>
    <name type="common">Swimming crab</name>
    <name type="synonym">Neptunus trituberculatus</name>
    <dbReference type="NCBI Taxonomy" id="210409"/>
    <lineage>
        <taxon>Eukaryota</taxon>
        <taxon>Metazoa</taxon>
        <taxon>Ecdysozoa</taxon>
        <taxon>Arthropoda</taxon>
        <taxon>Crustacea</taxon>
        <taxon>Multicrustacea</taxon>
        <taxon>Malacostraca</taxon>
        <taxon>Eumalacostraca</taxon>
        <taxon>Eucarida</taxon>
        <taxon>Decapoda</taxon>
        <taxon>Pleocyemata</taxon>
        <taxon>Brachyura</taxon>
        <taxon>Eubrachyura</taxon>
        <taxon>Portunoidea</taxon>
        <taxon>Portunidae</taxon>
        <taxon>Portuninae</taxon>
        <taxon>Portunus</taxon>
    </lineage>
</organism>
<dbReference type="SUPFAM" id="SSF46689">
    <property type="entry name" value="Homeodomain-like"/>
    <property type="match status" value="1"/>
</dbReference>
<sequence length="65" mass="7471">MGRRKNLSKEDIASIINLYKVKTPTKDIAKIVGVSERTVLAWTKRFRDSGQLVTLHHKGRPRKAR</sequence>
<dbReference type="AlphaFoldDB" id="A0A5B7IQX7"/>
<dbReference type="Proteomes" id="UP000324222">
    <property type="component" value="Unassembled WGS sequence"/>
</dbReference>
<dbReference type="InterPro" id="IPR036388">
    <property type="entry name" value="WH-like_DNA-bd_sf"/>
</dbReference>
<evidence type="ECO:0000313" key="3">
    <source>
        <dbReference type="EMBL" id="MPC82594.1"/>
    </source>
</evidence>